<dbReference type="AlphaFoldDB" id="A0A4V3FTC4"/>
<dbReference type="Pfam" id="PF01636">
    <property type="entry name" value="APH"/>
    <property type="match status" value="1"/>
</dbReference>
<dbReference type="PANTHER" id="PTHR21310:SF40">
    <property type="entry name" value="AMINOGLYCOSIDE PHOSPHOTRANSFERASE DOMAIN-CONTAINING PROTEIN-RELATED"/>
    <property type="match status" value="1"/>
</dbReference>
<evidence type="ECO:0000313" key="2">
    <source>
        <dbReference type="EMBL" id="TDV50861.1"/>
    </source>
</evidence>
<dbReference type="Proteomes" id="UP000294927">
    <property type="component" value="Unassembled WGS sequence"/>
</dbReference>
<sequence length="311" mass="33411">MTVLPTSGIPSATAPGSGGPFSGERLAEALTGVCAVAGLDPAGATLIKCTANAVFRLASAPVVVRIGASTALRHRVEKVVHVATWLAEHDVPAVRLLPGVPQPVQYDGYVATIWEAVPSGGKRPRGRDLGKLLRRIHDLPQPASWLPEWRPLADVRARIGEADLDAADLAFLQDRYDDVADQLSHLDFPSPPSLVHGDAHLGNLIASPAGPVLCDFDSSSYGPPEWDLTPLAVGVVRFGEPAGRYRELVRTYGLDVTRWSGFAVLRAVRELKLITSVLPIIGSRPEVSAELFRRMADVRSGNTSARWARYT</sequence>
<keyword evidence="3" id="KW-1185">Reference proteome</keyword>
<dbReference type="RefSeq" id="WP_243866565.1">
    <property type="nucleotide sequence ID" value="NZ_SOCP01000006.1"/>
</dbReference>
<dbReference type="InterPro" id="IPR051678">
    <property type="entry name" value="AGP_Transferase"/>
</dbReference>
<evidence type="ECO:0000313" key="3">
    <source>
        <dbReference type="Proteomes" id="UP000294927"/>
    </source>
</evidence>
<gene>
    <name evidence="2" type="ORF">CLV71_106206</name>
</gene>
<dbReference type="GO" id="GO:0016301">
    <property type="term" value="F:kinase activity"/>
    <property type="evidence" value="ECO:0007669"/>
    <property type="project" value="UniProtKB-KW"/>
</dbReference>
<accession>A0A4V3FTC4</accession>
<name>A0A4V3FTC4_9PSEU</name>
<dbReference type="InterPro" id="IPR011009">
    <property type="entry name" value="Kinase-like_dom_sf"/>
</dbReference>
<keyword evidence="2" id="KW-0808">Transferase</keyword>
<dbReference type="EMBL" id="SOCP01000006">
    <property type="protein sequence ID" value="TDV50861.1"/>
    <property type="molecule type" value="Genomic_DNA"/>
</dbReference>
<feature type="domain" description="Aminoglycoside phosphotransferase" evidence="1">
    <location>
        <begin position="55"/>
        <end position="257"/>
    </location>
</feature>
<evidence type="ECO:0000259" key="1">
    <source>
        <dbReference type="Pfam" id="PF01636"/>
    </source>
</evidence>
<dbReference type="PANTHER" id="PTHR21310">
    <property type="entry name" value="AMINOGLYCOSIDE PHOSPHOTRANSFERASE-RELATED-RELATED"/>
    <property type="match status" value="1"/>
</dbReference>
<dbReference type="InterPro" id="IPR002575">
    <property type="entry name" value="Aminoglycoside_PTrfase"/>
</dbReference>
<keyword evidence="2" id="KW-0418">Kinase</keyword>
<dbReference type="Gene3D" id="3.90.1200.10">
    <property type="match status" value="1"/>
</dbReference>
<dbReference type="SUPFAM" id="SSF56112">
    <property type="entry name" value="Protein kinase-like (PK-like)"/>
    <property type="match status" value="1"/>
</dbReference>
<organism evidence="2 3">
    <name type="scientific">Actinophytocola oryzae</name>
    <dbReference type="NCBI Taxonomy" id="502181"/>
    <lineage>
        <taxon>Bacteria</taxon>
        <taxon>Bacillati</taxon>
        <taxon>Actinomycetota</taxon>
        <taxon>Actinomycetes</taxon>
        <taxon>Pseudonocardiales</taxon>
        <taxon>Pseudonocardiaceae</taxon>
    </lineage>
</organism>
<proteinExistence type="predicted"/>
<protein>
    <submittedName>
        <fullName evidence="2">Aminoglycoside phosphotransferase (APT) family kinase protein</fullName>
    </submittedName>
</protein>
<comment type="caution">
    <text evidence="2">The sequence shown here is derived from an EMBL/GenBank/DDBJ whole genome shotgun (WGS) entry which is preliminary data.</text>
</comment>
<reference evidence="2 3" key="1">
    <citation type="submission" date="2019-03" db="EMBL/GenBank/DDBJ databases">
        <title>Genomic Encyclopedia of Archaeal and Bacterial Type Strains, Phase II (KMG-II): from individual species to whole genera.</title>
        <authorList>
            <person name="Goeker M."/>
        </authorList>
    </citation>
    <scope>NUCLEOTIDE SEQUENCE [LARGE SCALE GENOMIC DNA]</scope>
    <source>
        <strain evidence="2 3">DSM 45499</strain>
    </source>
</reference>